<comment type="subcellular location">
    <subcellularLocation>
        <location evidence="1">Nucleus</location>
    </subcellularLocation>
</comment>
<feature type="domain" description="p53 DNA-binding" evidence="13">
    <location>
        <begin position="57"/>
        <end position="251"/>
    </location>
</feature>
<evidence type="ECO:0000256" key="11">
    <source>
        <dbReference type="PIRSR" id="PIRSR602117-1"/>
    </source>
</evidence>
<evidence type="ECO:0000256" key="12">
    <source>
        <dbReference type="SAM" id="MobiDB-lite"/>
    </source>
</evidence>
<dbReference type="EMBL" id="OV121134">
    <property type="protein sequence ID" value="CAH0553712.1"/>
    <property type="molecule type" value="Genomic_DNA"/>
</dbReference>
<keyword evidence="9" id="KW-0804">Transcription</keyword>
<evidence type="ECO:0000256" key="9">
    <source>
        <dbReference type="ARBA" id="ARBA00023163"/>
    </source>
</evidence>
<evidence type="ECO:0000256" key="5">
    <source>
        <dbReference type="ARBA" id="ARBA00022833"/>
    </source>
</evidence>
<dbReference type="InterPro" id="IPR012346">
    <property type="entry name" value="p53/RUNT-type_TF_DNA-bd_sf"/>
</dbReference>
<evidence type="ECO:0000256" key="8">
    <source>
        <dbReference type="ARBA" id="ARBA00023159"/>
    </source>
</evidence>
<dbReference type="AlphaFoldDB" id="A0A9P0B423"/>
<dbReference type="GO" id="GO:0006915">
    <property type="term" value="P:apoptotic process"/>
    <property type="evidence" value="ECO:0007669"/>
    <property type="project" value="UniProtKB-KW"/>
</dbReference>
<feature type="binding site" evidence="11">
    <location>
        <position position="200"/>
    </location>
    <ligand>
        <name>Zn(2+)</name>
        <dbReference type="ChEBI" id="CHEBI:29105"/>
    </ligand>
</feature>
<dbReference type="InterPro" id="IPR008967">
    <property type="entry name" value="p53-like_TF_DNA-bd_sf"/>
</dbReference>
<dbReference type="GO" id="GO:0000978">
    <property type="term" value="F:RNA polymerase II cis-regulatory region sequence-specific DNA binding"/>
    <property type="evidence" value="ECO:0007669"/>
    <property type="project" value="TreeGrafter"/>
</dbReference>
<keyword evidence="5 11" id="KW-0862">Zinc</keyword>
<feature type="binding site" evidence="11">
    <location>
        <position position="133"/>
    </location>
    <ligand>
        <name>Zn(2+)</name>
        <dbReference type="ChEBI" id="CHEBI:29105"/>
    </ligand>
</feature>
<dbReference type="Proteomes" id="UP001154078">
    <property type="component" value="Chromosome 3"/>
</dbReference>
<dbReference type="PANTHER" id="PTHR11447">
    <property type="entry name" value="CELLULAR TUMOR ANTIGEN P53"/>
    <property type="match status" value="1"/>
</dbReference>
<evidence type="ECO:0000256" key="1">
    <source>
        <dbReference type="ARBA" id="ARBA00004123"/>
    </source>
</evidence>
<keyword evidence="15" id="KW-1185">Reference proteome</keyword>
<dbReference type="CDD" id="cd08367">
    <property type="entry name" value="P53"/>
    <property type="match status" value="1"/>
</dbReference>
<evidence type="ECO:0000313" key="14">
    <source>
        <dbReference type="EMBL" id="CAH0553712.1"/>
    </source>
</evidence>
<evidence type="ECO:0000313" key="15">
    <source>
        <dbReference type="Proteomes" id="UP001154078"/>
    </source>
</evidence>
<dbReference type="GO" id="GO:0005634">
    <property type="term" value="C:nucleus"/>
    <property type="evidence" value="ECO:0007669"/>
    <property type="project" value="UniProtKB-SubCell"/>
</dbReference>
<dbReference type="PRINTS" id="PR00386">
    <property type="entry name" value="P53SUPPRESSR"/>
</dbReference>
<dbReference type="InterPro" id="IPR002117">
    <property type="entry name" value="p53_tumour_suppressor"/>
</dbReference>
<evidence type="ECO:0000256" key="3">
    <source>
        <dbReference type="ARBA" id="ARBA00022703"/>
    </source>
</evidence>
<dbReference type="InterPro" id="IPR011615">
    <property type="entry name" value="p53_DNA-bd"/>
</dbReference>
<dbReference type="GO" id="GO:0046872">
    <property type="term" value="F:metal ion binding"/>
    <property type="evidence" value="ECO:0007669"/>
    <property type="project" value="UniProtKB-KW"/>
</dbReference>
<reference evidence="14" key="1">
    <citation type="submission" date="2021-12" db="EMBL/GenBank/DDBJ databases">
        <authorList>
            <person name="King R."/>
        </authorList>
    </citation>
    <scope>NUCLEOTIDE SEQUENCE</scope>
</reference>
<organism evidence="14 15">
    <name type="scientific">Brassicogethes aeneus</name>
    <name type="common">Rape pollen beetle</name>
    <name type="synonym">Meligethes aeneus</name>
    <dbReference type="NCBI Taxonomy" id="1431903"/>
    <lineage>
        <taxon>Eukaryota</taxon>
        <taxon>Metazoa</taxon>
        <taxon>Ecdysozoa</taxon>
        <taxon>Arthropoda</taxon>
        <taxon>Hexapoda</taxon>
        <taxon>Insecta</taxon>
        <taxon>Pterygota</taxon>
        <taxon>Neoptera</taxon>
        <taxon>Endopterygota</taxon>
        <taxon>Coleoptera</taxon>
        <taxon>Polyphaga</taxon>
        <taxon>Cucujiformia</taxon>
        <taxon>Nitidulidae</taxon>
        <taxon>Meligethinae</taxon>
        <taxon>Brassicogethes</taxon>
    </lineage>
</organism>
<evidence type="ECO:0000256" key="2">
    <source>
        <dbReference type="ARBA" id="ARBA00006167"/>
    </source>
</evidence>
<dbReference type="OrthoDB" id="5915660at2759"/>
<dbReference type="SUPFAM" id="SSF49417">
    <property type="entry name" value="p53-like transcription factors"/>
    <property type="match status" value="1"/>
</dbReference>
<keyword evidence="7" id="KW-0238">DNA-binding</keyword>
<dbReference type="PANTHER" id="PTHR11447:SF16">
    <property type="entry name" value="P53 PROTEIN LONG FORM VARIANT 1"/>
    <property type="match status" value="1"/>
</dbReference>
<protein>
    <recommendedName>
        <fullName evidence="13">p53 DNA-binding domain-containing protein</fullName>
    </recommendedName>
</protein>
<dbReference type="Gene3D" id="2.60.40.720">
    <property type="match status" value="1"/>
</dbReference>
<accession>A0A9P0B423</accession>
<keyword evidence="3" id="KW-0053">Apoptosis</keyword>
<dbReference type="Pfam" id="PF00870">
    <property type="entry name" value="P53"/>
    <property type="match status" value="1"/>
</dbReference>
<evidence type="ECO:0000256" key="10">
    <source>
        <dbReference type="ARBA" id="ARBA00023242"/>
    </source>
</evidence>
<evidence type="ECO:0000256" key="4">
    <source>
        <dbReference type="ARBA" id="ARBA00022723"/>
    </source>
</evidence>
<comment type="cofactor">
    <cofactor evidence="11">
        <name>Zn(2+)</name>
        <dbReference type="ChEBI" id="CHEBI:29105"/>
    </cofactor>
    <text evidence="11">Binds 1 zinc ion per subunit.</text>
</comment>
<keyword evidence="6" id="KW-0805">Transcription regulation</keyword>
<keyword evidence="10" id="KW-0539">Nucleus</keyword>
<comment type="similarity">
    <text evidence="2">Belongs to the p53 family.</text>
</comment>
<feature type="compositionally biased region" description="Basic and acidic residues" evidence="12">
    <location>
        <begin position="269"/>
        <end position="285"/>
    </location>
</feature>
<feature type="region of interest" description="Disordered" evidence="12">
    <location>
        <begin position="249"/>
        <end position="285"/>
    </location>
</feature>
<feature type="binding site" evidence="11">
    <location>
        <position position="136"/>
    </location>
    <ligand>
        <name>Zn(2+)</name>
        <dbReference type="ChEBI" id="CHEBI:29105"/>
    </ligand>
</feature>
<evidence type="ECO:0000256" key="6">
    <source>
        <dbReference type="ARBA" id="ARBA00023015"/>
    </source>
</evidence>
<dbReference type="GO" id="GO:0000981">
    <property type="term" value="F:DNA-binding transcription factor activity, RNA polymerase II-specific"/>
    <property type="evidence" value="ECO:0007669"/>
    <property type="project" value="TreeGrafter"/>
</dbReference>
<feature type="binding site" evidence="11">
    <location>
        <position position="204"/>
    </location>
    <ligand>
        <name>Zn(2+)</name>
        <dbReference type="ChEBI" id="CHEBI:29105"/>
    </ligand>
</feature>
<proteinExistence type="inferred from homology"/>
<evidence type="ECO:0000256" key="7">
    <source>
        <dbReference type="ARBA" id="ARBA00023125"/>
    </source>
</evidence>
<name>A0A9P0B423_BRAAE</name>
<gene>
    <name evidence="14" type="ORF">MELIAE_LOCUS5637</name>
</gene>
<evidence type="ECO:0000259" key="13">
    <source>
        <dbReference type="Pfam" id="PF00870"/>
    </source>
</evidence>
<sequence>MNDHLPNVALLENLVFNDSQGEGNLYNFEDGEHFQDLDEIDTKMIIPIPIASNVISNEEYPGCYEFEVCIIPVQNKQPWVFSIALNKVFMDMSNPFPIDFKIKDSYMRTEQLYVRATPRYSQTQSLHDLVHRCINHEHIHEPTNKDVGDPLHRQHIIRCKNPNTTYLGDKNKNERLSVIIPLSTPEAGTDSVKEMYEFVCKNSCPVPGMNRRPIQIIFTLENVQGIIYGRRVLNVRICSCPKRDKEKEEAELQNANNPVPHGKKRKLNNKTDKKPLQPPDQTKDNKEYELNLKIVGKHNVQQVLKYCQDLMAGEIIRNTPQGAEPFKKCLNDLQQIGK</sequence>
<keyword evidence="4 11" id="KW-0479">Metal-binding</keyword>
<keyword evidence="8" id="KW-0010">Activator</keyword>